<keyword evidence="1" id="KW-0472">Membrane</keyword>
<protein>
    <submittedName>
        <fullName evidence="2">Uncharacterized protein</fullName>
    </submittedName>
</protein>
<dbReference type="EMBL" id="JACHXY010000003">
    <property type="protein sequence ID" value="MBB3159120.1"/>
    <property type="molecule type" value="Genomic_DNA"/>
</dbReference>
<accession>A0A7W5CL03</accession>
<keyword evidence="1" id="KW-0812">Transmembrane</keyword>
<keyword evidence="1" id="KW-1133">Transmembrane helix</keyword>
<name>A0A7W5CL03_9MICO</name>
<feature type="transmembrane region" description="Helical" evidence="1">
    <location>
        <begin position="87"/>
        <end position="107"/>
    </location>
</feature>
<sequence length="127" mass="13689">MLMVKSENWLQAGLVTGVGLVTFAVQALAAILAGPAASGLTFHEAVAELGFRPVWVLMGWSAYCVLVTASILFLGPRNSDPPREGRVLRMVTASLWTCGAVGGPWFMVMNAAWGPLWEDILVRRFAV</sequence>
<feature type="transmembrane region" description="Helical" evidence="1">
    <location>
        <begin position="53"/>
        <end position="75"/>
    </location>
</feature>
<dbReference type="Proteomes" id="UP000543579">
    <property type="component" value="Unassembled WGS sequence"/>
</dbReference>
<organism evidence="2 3">
    <name type="scientific">Microbacterium proteolyticum</name>
    <dbReference type="NCBI Taxonomy" id="1572644"/>
    <lineage>
        <taxon>Bacteria</taxon>
        <taxon>Bacillati</taxon>
        <taxon>Actinomycetota</taxon>
        <taxon>Actinomycetes</taxon>
        <taxon>Micrococcales</taxon>
        <taxon>Microbacteriaceae</taxon>
        <taxon>Microbacterium</taxon>
    </lineage>
</organism>
<proteinExistence type="predicted"/>
<comment type="caution">
    <text evidence="2">The sequence shown here is derived from an EMBL/GenBank/DDBJ whole genome shotgun (WGS) entry which is preliminary data.</text>
</comment>
<evidence type="ECO:0000313" key="2">
    <source>
        <dbReference type="EMBL" id="MBB3159120.1"/>
    </source>
</evidence>
<evidence type="ECO:0000313" key="3">
    <source>
        <dbReference type="Proteomes" id="UP000543579"/>
    </source>
</evidence>
<evidence type="ECO:0000256" key="1">
    <source>
        <dbReference type="SAM" id="Phobius"/>
    </source>
</evidence>
<gene>
    <name evidence="2" type="ORF">FHS07_002838</name>
</gene>
<dbReference type="AlphaFoldDB" id="A0A7W5CL03"/>
<reference evidence="2 3" key="1">
    <citation type="submission" date="2020-08" db="EMBL/GenBank/DDBJ databases">
        <title>Genomic Encyclopedia of Type Strains, Phase III (KMG-III): the genomes of soil and plant-associated and newly described type strains.</title>
        <authorList>
            <person name="Whitman W."/>
        </authorList>
    </citation>
    <scope>NUCLEOTIDE SEQUENCE [LARGE SCALE GENOMIC DNA]</scope>
    <source>
        <strain evidence="2 3">CECT 8356</strain>
    </source>
</reference>